<protein>
    <recommendedName>
        <fullName evidence="4">Transposase</fullName>
    </recommendedName>
</protein>
<dbReference type="EMBL" id="JBHSLV010000031">
    <property type="protein sequence ID" value="MFC5394535.1"/>
    <property type="molecule type" value="Genomic_DNA"/>
</dbReference>
<gene>
    <name evidence="2" type="ORF">ACFPPC_18000</name>
</gene>
<dbReference type="RefSeq" id="WP_377009907.1">
    <property type="nucleotide sequence ID" value="NZ_JBHSLV010000031.1"/>
</dbReference>
<evidence type="ECO:0008006" key="4">
    <source>
        <dbReference type="Google" id="ProtNLM"/>
    </source>
</evidence>
<evidence type="ECO:0000256" key="1">
    <source>
        <dbReference type="SAM" id="MobiDB-lite"/>
    </source>
</evidence>
<accession>A0ABW0HCZ2</accession>
<evidence type="ECO:0000313" key="2">
    <source>
        <dbReference type="EMBL" id="MFC5394535.1"/>
    </source>
</evidence>
<sequence length="120" mass="13948">MTNEEFRDLIKVLFGPKPAVKDVAALLSEFRDTSATSVSNWIGDHKPPPAWIDVALADIVSRRRVQLIEQVEAIEEYRDKLDVGVLRRLEWAKSDIRKMRRRRQMEREEEEQGPIHLPTG</sequence>
<evidence type="ECO:0000313" key="3">
    <source>
        <dbReference type="Proteomes" id="UP001596104"/>
    </source>
</evidence>
<organism evidence="2 3">
    <name type="scientific">Bosea vestrisii</name>
    <dbReference type="NCBI Taxonomy" id="151416"/>
    <lineage>
        <taxon>Bacteria</taxon>
        <taxon>Pseudomonadati</taxon>
        <taxon>Pseudomonadota</taxon>
        <taxon>Alphaproteobacteria</taxon>
        <taxon>Hyphomicrobiales</taxon>
        <taxon>Boseaceae</taxon>
        <taxon>Bosea</taxon>
    </lineage>
</organism>
<keyword evidence="3" id="KW-1185">Reference proteome</keyword>
<comment type="caution">
    <text evidence="2">The sequence shown here is derived from an EMBL/GenBank/DDBJ whole genome shotgun (WGS) entry which is preliminary data.</text>
</comment>
<proteinExistence type="predicted"/>
<dbReference type="Proteomes" id="UP001596104">
    <property type="component" value="Unassembled WGS sequence"/>
</dbReference>
<name>A0ABW0HCZ2_9HYPH</name>
<reference evidence="3" key="1">
    <citation type="journal article" date="2019" name="Int. J. Syst. Evol. Microbiol.">
        <title>The Global Catalogue of Microorganisms (GCM) 10K type strain sequencing project: providing services to taxonomists for standard genome sequencing and annotation.</title>
        <authorList>
            <consortium name="The Broad Institute Genomics Platform"/>
            <consortium name="The Broad Institute Genome Sequencing Center for Infectious Disease"/>
            <person name="Wu L."/>
            <person name="Ma J."/>
        </authorList>
    </citation>
    <scope>NUCLEOTIDE SEQUENCE [LARGE SCALE GENOMIC DNA]</scope>
    <source>
        <strain evidence="3">CGMCC 1.16326</strain>
    </source>
</reference>
<feature type="region of interest" description="Disordered" evidence="1">
    <location>
        <begin position="100"/>
        <end position="120"/>
    </location>
</feature>